<feature type="region of interest" description="Disordered" evidence="1">
    <location>
        <begin position="1"/>
        <end position="32"/>
    </location>
</feature>
<dbReference type="Gramene" id="Pp3c3_11360V3.1">
    <property type="protein sequence ID" value="PAC:32942933.CDS.1"/>
    <property type="gene ID" value="Pp3c3_11360"/>
</dbReference>
<dbReference type="Proteomes" id="UP000006727">
    <property type="component" value="Chromosome 3"/>
</dbReference>
<dbReference type="EMBL" id="ABEU02000003">
    <property type="protein sequence ID" value="PNR57292.1"/>
    <property type="molecule type" value="Genomic_DNA"/>
</dbReference>
<dbReference type="EnsemblPlants" id="Pp3c3_11360V3.1">
    <property type="protein sequence ID" value="PAC:32942933.CDS.1"/>
    <property type="gene ID" value="Pp3c3_11360"/>
</dbReference>
<dbReference type="AlphaFoldDB" id="A0A2K1KU25"/>
<accession>A0A2K1KU25</accession>
<name>A0A2K1KU25_PHYPA</name>
<reference evidence="3" key="3">
    <citation type="submission" date="2020-12" db="UniProtKB">
        <authorList>
            <consortium name="EnsemblPlants"/>
        </authorList>
    </citation>
    <scope>IDENTIFICATION</scope>
</reference>
<organism evidence="2">
    <name type="scientific">Physcomitrium patens</name>
    <name type="common">Spreading-leaved earth moss</name>
    <name type="synonym">Physcomitrella patens</name>
    <dbReference type="NCBI Taxonomy" id="3218"/>
    <lineage>
        <taxon>Eukaryota</taxon>
        <taxon>Viridiplantae</taxon>
        <taxon>Streptophyta</taxon>
        <taxon>Embryophyta</taxon>
        <taxon>Bryophyta</taxon>
        <taxon>Bryophytina</taxon>
        <taxon>Bryopsida</taxon>
        <taxon>Funariidae</taxon>
        <taxon>Funariales</taxon>
        <taxon>Funariaceae</taxon>
        <taxon>Physcomitrium</taxon>
    </lineage>
</organism>
<evidence type="ECO:0000256" key="1">
    <source>
        <dbReference type="SAM" id="MobiDB-lite"/>
    </source>
</evidence>
<feature type="compositionally biased region" description="Basic and acidic residues" evidence="1">
    <location>
        <begin position="1"/>
        <end position="11"/>
    </location>
</feature>
<reference evidence="2 4" key="1">
    <citation type="journal article" date="2008" name="Science">
        <title>The Physcomitrella genome reveals evolutionary insights into the conquest of land by plants.</title>
        <authorList>
            <person name="Rensing S."/>
            <person name="Lang D."/>
            <person name="Zimmer A."/>
            <person name="Terry A."/>
            <person name="Salamov A."/>
            <person name="Shapiro H."/>
            <person name="Nishiyama T."/>
            <person name="Perroud P.-F."/>
            <person name="Lindquist E."/>
            <person name="Kamisugi Y."/>
            <person name="Tanahashi T."/>
            <person name="Sakakibara K."/>
            <person name="Fujita T."/>
            <person name="Oishi K."/>
            <person name="Shin-I T."/>
            <person name="Kuroki Y."/>
            <person name="Toyoda A."/>
            <person name="Suzuki Y."/>
            <person name="Hashimoto A."/>
            <person name="Yamaguchi K."/>
            <person name="Sugano A."/>
            <person name="Kohara Y."/>
            <person name="Fujiyama A."/>
            <person name="Anterola A."/>
            <person name="Aoki S."/>
            <person name="Ashton N."/>
            <person name="Barbazuk W.B."/>
            <person name="Barker E."/>
            <person name="Bennetzen J."/>
            <person name="Bezanilla M."/>
            <person name="Blankenship R."/>
            <person name="Cho S.H."/>
            <person name="Dutcher S."/>
            <person name="Estelle M."/>
            <person name="Fawcett J.A."/>
            <person name="Gundlach H."/>
            <person name="Hanada K."/>
            <person name="Heyl A."/>
            <person name="Hicks K.A."/>
            <person name="Hugh J."/>
            <person name="Lohr M."/>
            <person name="Mayer K."/>
            <person name="Melkozernov A."/>
            <person name="Murata T."/>
            <person name="Nelson D."/>
            <person name="Pils B."/>
            <person name="Prigge M."/>
            <person name="Reiss B."/>
            <person name="Renner T."/>
            <person name="Rombauts S."/>
            <person name="Rushton P."/>
            <person name="Sanderfoot A."/>
            <person name="Schween G."/>
            <person name="Shiu S.-H."/>
            <person name="Stueber K."/>
            <person name="Theodoulou F.L."/>
            <person name="Tu H."/>
            <person name="Van de Peer Y."/>
            <person name="Verrier P.J."/>
            <person name="Waters E."/>
            <person name="Wood A."/>
            <person name="Yang L."/>
            <person name="Cove D."/>
            <person name="Cuming A."/>
            <person name="Hasebe M."/>
            <person name="Lucas S."/>
            <person name="Mishler D.B."/>
            <person name="Reski R."/>
            <person name="Grigoriev I."/>
            <person name="Quatrano R.S."/>
            <person name="Boore J.L."/>
        </authorList>
    </citation>
    <scope>NUCLEOTIDE SEQUENCE [LARGE SCALE GENOMIC DNA]</scope>
    <source>
        <strain evidence="3 4">cv. Gransden 2004</strain>
    </source>
</reference>
<keyword evidence="4" id="KW-1185">Reference proteome</keyword>
<evidence type="ECO:0000313" key="4">
    <source>
        <dbReference type="Proteomes" id="UP000006727"/>
    </source>
</evidence>
<sequence length="84" mass="9165">MEFARGMERWKQSTSRMRVGRDDLATTHSHSGPSLIVPLVISDRDRQVCGSLRSNPDLNAAPVCVSTTIDGSSDRLHTGKGVSR</sequence>
<dbReference type="Gramene" id="Pp3c3_11360V3.2">
    <property type="protein sequence ID" value="PAC:32942934.CDS.1"/>
    <property type="gene ID" value="Pp3c3_11360"/>
</dbReference>
<reference evidence="2 4" key="2">
    <citation type="journal article" date="2018" name="Plant J.">
        <title>The Physcomitrella patens chromosome-scale assembly reveals moss genome structure and evolution.</title>
        <authorList>
            <person name="Lang D."/>
            <person name="Ullrich K.K."/>
            <person name="Murat F."/>
            <person name="Fuchs J."/>
            <person name="Jenkins J."/>
            <person name="Haas F.B."/>
            <person name="Piednoel M."/>
            <person name="Gundlach H."/>
            <person name="Van Bel M."/>
            <person name="Meyberg R."/>
            <person name="Vives C."/>
            <person name="Morata J."/>
            <person name="Symeonidi A."/>
            <person name="Hiss M."/>
            <person name="Muchero W."/>
            <person name="Kamisugi Y."/>
            <person name="Saleh O."/>
            <person name="Blanc G."/>
            <person name="Decker E.L."/>
            <person name="van Gessel N."/>
            <person name="Grimwood J."/>
            <person name="Hayes R.D."/>
            <person name="Graham S.W."/>
            <person name="Gunter L.E."/>
            <person name="McDaniel S.F."/>
            <person name="Hoernstein S.N.W."/>
            <person name="Larsson A."/>
            <person name="Li F.W."/>
            <person name="Perroud P.F."/>
            <person name="Phillips J."/>
            <person name="Ranjan P."/>
            <person name="Rokshar D.S."/>
            <person name="Rothfels C.J."/>
            <person name="Schneider L."/>
            <person name="Shu S."/>
            <person name="Stevenson D.W."/>
            <person name="Thummler F."/>
            <person name="Tillich M."/>
            <person name="Villarreal Aguilar J.C."/>
            <person name="Widiez T."/>
            <person name="Wong G.K."/>
            <person name="Wymore A."/>
            <person name="Zhang Y."/>
            <person name="Zimmer A.D."/>
            <person name="Quatrano R.S."/>
            <person name="Mayer K.F.X."/>
            <person name="Goodstein D."/>
            <person name="Casacuberta J.M."/>
            <person name="Vandepoele K."/>
            <person name="Reski R."/>
            <person name="Cuming A.C."/>
            <person name="Tuskan G.A."/>
            <person name="Maumus F."/>
            <person name="Salse J."/>
            <person name="Schmutz J."/>
            <person name="Rensing S.A."/>
        </authorList>
    </citation>
    <scope>NUCLEOTIDE SEQUENCE [LARGE SCALE GENOMIC DNA]</scope>
    <source>
        <strain evidence="3 4">cv. Gransden 2004</strain>
    </source>
</reference>
<dbReference type="InParanoid" id="A0A2K1KU25"/>
<proteinExistence type="predicted"/>
<gene>
    <name evidence="2" type="ORF">PHYPA_004286</name>
</gene>
<protein>
    <submittedName>
        <fullName evidence="2 3">Uncharacterized protein</fullName>
    </submittedName>
</protein>
<evidence type="ECO:0000313" key="3">
    <source>
        <dbReference type="EnsemblPlants" id="PAC:32942933.CDS.1"/>
    </source>
</evidence>
<evidence type="ECO:0000313" key="2">
    <source>
        <dbReference type="EMBL" id="PNR57292.1"/>
    </source>
</evidence>
<dbReference type="EnsemblPlants" id="Pp3c3_11360V3.2">
    <property type="protein sequence ID" value="PAC:32942934.CDS.1"/>
    <property type="gene ID" value="Pp3c3_11360"/>
</dbReference>